<organism evidence="3 4">
    <name type="scientific">Pontibacter saemangeumensis</name>
    <dbReference type="NCBI Taxonomy" id="1084525"/>
    <lineage>
        <taxon>Bacteria</taxon>
        <taxon>Pseudomonadati</taxon>
        <taxon>Bacteroidota</taxon>
        <taxon>Cytophagia</taxon>
        <taxon>Cytophagales</taxon>
        <taxon>Hymenobacteraceae</taxon>
        <taxon>Pontibacter</taxon>
    </lineage>
</organism>
<keyword evidence="4" id="KW-1185">Reference proteome</keyword>
<evidence type="ECO:0000313" key="3">
    <source>
        <dbReference type="EMBL" id="GAA4434655.1"/>
    </source>
</evidence>
<dbReference type="InterPro" id="IPR036514">
    <property type="entry name" value="SGNH_hydro_sf"/>
</dbReference>
<keyword evidence="1" id="KW-0378">Hydrolase</keyword>
<comment type="caution">
    <text evidence="3">The sequence shown here is derived from an EMBL/GenBank/DDBJ whole genome shotgun (WGS) entry which is preliminary data.</text>
</comment>
<protein>
    <recommendedName>
        <fullName evidence="2">Sialate O-acetylesterase domain-containing protein</fullName>
    </recommendedName>
</protein>
<evidence type="ECO:0000313" key="4">
    <source>
        <dbReference type="Proteomes" id="UP001500552"/>
    </source>
</evidence>
<gene>
    <name evidence="3" type="ORF">GCM10023188_25830</name>
</gene>
<dbReference type="EMBL" id="BAABHC010000014">
    <property type="protein sequence ID" value="GAA4434655.1"/>
    <property type="molecule type" value="Genomic_DNA"/>
</dbReference>
<evidence type="ECO:0000259" key="2">
    <source>
        <dbReference type="Pfam" id="PF03629"/>
    </source>
</evidence>
<dbReference type="Gene3D" id="3.40.50.1110">
    <property type="entry name" value="SGNH hydrolase"/>
    <property type="match status" value="1"/>
</dbReference>
<reference evidence="4" key="1">
    <citation type="journal article" date="2019" name="Int. J. Syst. Evol. Microbiol.">
        <title>The Global Catalogue of Microorganisms (GCM) 10K type strain sequencing project: providing services to taxonomists for standard genome sequencing and annotation.</title>
        <authorList>
            <consortium name="The Broad Institute Genomics Platform"/>
            <consortium name="The Broad Institute Genome Sequencing Center for Infectious Disease"/>
            <person name="Wu L."/>
            <person name="Ma J."/>
        </authorList>
    </citation>
    <scope>NUCLEOTIDE SEQUENCE [LARGE SCALE GENOMIC DNA]</scope>
    <source>
        <strain evidence="4">JCM 17926</strain>
    </source>
</reference>
<accession>A0ABP8LR78</accession>
<name>A0ABP8LR78_9BACT</name>
<dbReference type="SUPFAM" id="SSF52266">
    <property type="entry name" value="SGNH hydrolase"/>
    <property type="match status" value="1"/>
</dbReference>
<sequence length="259" mass="28389">MSTMQNIKDVFWIVGDSIANGTNNRTGEIKPDPNGALLEWNGSSFAPVRDTATANDGSPLPQFAMTYHHLTGRRVHVVESAVGGAEFYPNGDEMNWFPTGELYTPAKERLQAALETEGAVLKGVILIQGINDARGTQPLASIMLGMLSLLDRINAHFNTPPVYLVQIGRSESTENVGFTPRVKDVQKLLDSPDPTYVLSDGRPYGFGLAQRYPNIRMAETLERYVHLGYYGPDNLHLSQAGNDHLGDQLARYIVSATAN</sequence>
<proteinExistence type="predicted"/>
<dbReference type="InterPro" id="IPR005181">
    <property type="entry name" value="SASA"/>
</dbReference>
<dbReference type="Proteomes" id="UP001500552">
    <property type="component" value="Unassembled WGS sequence"/>
</dbReference>
<feature type="domain" description="Sialate O-acetylesterase" evidence="2">
    <location>
        <begin position="54"/>
        <end position="201"/>
    </location>
</feature>
<evidence type="ECO:0000256" key="1">
    <source>
        <dbReference type="ARBA" id="ARBA00022801"/>
    </source>
</evidence>
<dbReference type="Pfam" id="PF03629">
    <property type="entry name" value="SASA"/>
    <property type="match status" value="1"/>
</dbReference>